<comment type="caution">
    <text evidence="1">The sequence shown here is derived from an EMBL/GenBank/DDBJ whole genome shotgun (WGS) entry which is preliminary data.</text>
</comment>
<evidence type="ECO:0000313" key="2">
    <source>
        <dbReference type="Proteomes" id="UP000732377"/>
    </source>
</evidence>
<evidence type="ECO:0000313" key="1">
    <source>
        <dbReference type="EMBL" id="MBY6277334.1"/>
    </source>
</evidence>
<sequence>MRDRFPEASLWDLAEAWGVEVSWDTALPAAHLRIRALYERTGERSRIRLNRALIAETAARLRFCLDPPPDEELVAVTALAHELFHHLEETELGLLSHRLEPVPVWKVGPWQVNRRIQRVREVGAHAFASALLGLPYLPNLWDYLLLVEEGKMDPAALWTAVQPQ</sequence>
<name>A0A953IAX3_SYMTR</name>
<organism evidence="1 2">
    <name type="scientific">Symbiobacterium thermophilum</name>
    <dbReference type="NCBI Taxonomy" id="2734"/>
    <lineage>
        <taxon>Bacteria</taxon>
        <taxon>Bacillati</taxon>
        <taxon>Bacillota</taxon>
        <taxon>Clostridia</taxon>
        <taxon>Eubacteriales</taxon>
        <taxon>Symbiobacteriaceae</taxon>
        <taxon>Symbiobacterium</taxon>
    </lineage>
</organism>
<proteinExistence type="predicted"/>
<accession>A0A953IAX3</accession>
<gene>
    <name evidence="1" type="ORF">CWE10_14200</name>
</gene>
<dbReference type="AlphaFoldDB" id="A0A953IAX3"/>
<protein>
    <submittedName>
        <fullName evidence="1">Uncharacterized protein</fullName>
    </submittedName>
</protein>
<dbReference type="EMBL" id="PIUK01000166">
    <property type="protein sequence ID" value="MBY6277334.1"/>
    <property type="molecule type" value="Genomic_DNA"/>
</dbReference>
<dbReference type="Proteomes" id="UP000732377">
    <property type="component" value="Unassembled WGS sequence"/>
</dbReference>
<reference evidence="1" key="1">
    <citation type="submission" date="2017-11" db="EMBL/GenBank/DDBJ databases">
        <title>Three new genomes from thermophilic consortium.</title>
        <authorList>
            <person name="Quaggio R."/>
            <person name="Amgarten D."/>
            <person name="Setubal J.C."/>
        </authorList>
    </citation>
    <scope>NUCLEOTIDE SEQUENCE</scope>
    <source>
        <strain evidence="1">ZCTH01-B2</strain>
    </source>
</reference>